<sequence>MNIRIKFAKEGTMKFIGHLDMMRYFQKIMRRADVDICYSTGFSPHQIMSFASPLGVGMESRGEYVDIEVKSTDSSEEMLRRINEVMVDGSEVLSYRLLPDDADNAMSIVSAADYRLRFREGYEPEDWRDFMDGLLSFMKQEQILIIKKTKKSEKEVDIRPMIYELHEEDDHAIFLKVATGSAANLKPSAVIQAYMDSRSLPLSEFALMITRLEIYAQKKDDPSTLISLEEFGEEIK</sequence>
<dbReference type="NCBIfam" id="TIGR03936">
    <property type="entry name" value="sam_1_link_chp"/>
    <property type="match status" value="1"/>
</dbReference>
<comment type="caution">
    <text evidence="2">The sequence shown here is derived from an EMBL/GenBank/DDBJ whole genome shotgun (WGS) entry which is preliminary data.</text>
</comment>
<evidence type="ECO:0000313" key="2">
    <source>
        <dbReference type="EMBL" id="MCC2165868.1"/>
    </source>
</evidence>
<gene>
    <name evidence="2" type="ORF">LKD32_13485</name>
</gene>
<protein>
    <submittedName>
        <fullName evidence="2">TIGR03936 family radical SAM-associated protein</fullName>
    </submittedName>
</protein>
<dbReference type="Proteomes" id="UP001198962">
    <property type="component" value="Unassembled WGS sequence"/>
</dbReference>
<dbReference type="EMBL" id="JAJEPU010000059">
    <property type="protein sequence ID" value="MCC2165868.1"/>
    <property type="molecule type" value="Genomic_DNA"/>
</dbReference>
<feature type="domain" description="DUF2344" evidence="1">
    <location>
        <begin position="3"/>
        <end position="187"/>
    </location>
</feature>
<proteinExistence type="predicted"/>
<evidence type="ECO:0000313" key="3">
    <source>
        <dbReference type="Proteomes" id="UP001198962"/>
    </source>
</evidence>
<evidence type="ECO:0000259" key="1">
    <source>
        <dbReference type="Pfam" id="PF10105"/>
    </source>
</evidence>
<dbReference type="InterPro" id="IPR018768">
    <property type="entry name" value="DUF2344"/>
</dbReference>
<dbReference type="Pfam" id="PF10105">
    <property type="entry name" value="DUF2344"/>
    <property type="match status" value="1"/>
</dbReference>
<dbReference type="AlphaFoldDB" id="A0AAE3AQF8"/>
<accession>A0AAE3AQF8</accession>
<dbReference type="RefSeq" id="WP_308452063.1">
    <property type="nucleotide sequence ID" value="NZ_JAJEPU010000059.1"/>
</dbReference>
<keyword evidence="3" id="KW-1185">Reference proteome</keyword>
<organism evidence="2 3">
    <name type="scientific">Brotaphodocola catenula</name>
    <dbReference type="NCBI Taxonomy" id="2885361"/>
    <lineage>
        <taxon>Bacteria</taxon>
        <taxon>Bacillati</taxon>
        <taxon>Bacillota</taxon>
        <taxon>Clostridia</taxon>
        <taxon>Lachnospirales</taxon>
        <taxon>Lachnospiraceae</taxon>
        <taxon>Brotaphodocola</taxon>
    </lineage>
</organism>
<reference evidence="2" key="1">
    <citation type="submission" date="2021-10" db="EMBL/GenBank/DDBJ databases">
        <title>Anaerobic single-cell dispensing facilitates the cultivation of human gut bacteria.</title>
        <authorList>
            <person name="Afrizal A."/>
        </authorList>
    </citation>
    <scope>NUCLEOTIDE SEQUENCE</scope>
    <source>
        <strain evidence="2">CLA-AA-H274</strain>
    </source>
</reference>
<name>A0AAE3AQF8_9FIRM</name>